<keyword evidence="3" id="KW-1185">Reference proteome</keyword>
<evidence type="ECO:0000313" key="2">
    <source>
        <dbReference type="EMBL" id="MEQ2376913.1"/>
    </source>
</evidence>
<dbReference type="Proteomes" id="UP001496146">
    <property type="component" value="Unassembled WGS sequence"/>
</dbReference>
<evidence type="ECO:0000313" key="3">
    <source>
        <dbReference type="Proteomes" id="UP001496146"/>
    </source>
</evidence>
<dbReference type="InterPro" id="IPR029432">
    <property type="entry name" value="Gp28/Gp37-like_dom"/>
</dbReference>
<name>A0ABV1BPQ6_9FIRM</name>
<organism evidence="2 3">
    <name type="scientific">Faecalibacterium faecis</name>
    <dbReference type="NCBI Taxonomy" id="3133157"/>
    <lineage>
        <taxon>Bacteria</taxon>
        <taxon>Bacillati</taxon>
        <taxon>Bacillota</taxon>
        <taxon>Clostridia</taxon>
        <taxon>Eubacteriales</taxon>
        <taxon>Oscillospiraceae</taxon>
        <taxon>Faecalibacterium</taxon>
    </lineage>
</organism>
<accession>A0ABV1BPQ6</accession>
<sequence>MDADTLARVGWVDVWVSLYWDSPYYSEGSFTLEVRPTTENLQLLQEGRWLVRSDENPRIPMRICSRANQNEDANLVVSGYPATWLLTKRVSAVSVKNQNAEAAMRSLVSAAKPWPRLALGTEYGFDTTFEKQTSGGSIFDYCKTIGQACDLGFRIVLDGKGSKKKLLFECFRPTFDPNHRYSPRWGNLLNAGWSFSDTDYANVGLVQGAGEGDERATVWVGDVNATGSDRREMYIDARDVQPEDGETSSSQSYLEKLADRGGEKLLGQLRTGSIEFDVDDDTLQVGDVLSASLPQLGYTAMVRVADIITQSEDSGTTRTIRLGTPTWHKT</sequence>
<comment type="caution">
    <text evidence="2">The sequence shown here is derived from an EMBL/GenBank/DDBJ whole genome shotgun (WGS) entry which is preliminary data.</text>
</comment>
<reference evidence="2 3" key="1">
    <citation type="submission" date="2024-03" db="EMBL/GenBank/DDBJ databases">
        <title>Human intestinal bacterial collection.</title>
        <authorList>
            <person name="Pauvert C."/>
            <person name="Hitch T.C.A."/>
            <person name="Clavel T."/>
        </authorList>
    </citation>
    <scope>NUCLEOTIDE SEQUENCE [LARGE SCALE GENOMIC DNA]</scope>
    <source>
        <strain evidence="2 3">CLA-JM-H7-B</strain>
    </source>
</reference>
<evidence type="ECO:0000259" key="1">
    <source>
        <dbReference type="Pfam" id="PF14594"/>
    </source>
</evidence>
<proteinExistence type="predicted"/>
<dbReference type="EMBL" id="JBBMEP010000009">
    <property type="protein sequence ID" value="MEQ2376913.1"/>
    <property type="molecule type" value="Genomic_DNA"/>
</dbReference>
<gene>
    <name evidence="2" type="ORF">WMO17_05965</name>
</gene>
<feature type="domain" description="Gp28/Gp37-like" evidence="1">
    <location>
        <begin position="5"/>
        <end position="324"/>
    </location>
</feature>
<dbReference type="Pfam" id="PF14594">
    <property type="entry name" value="Sipho_Gp37"/>
    <property type="match status" value="1"/>
</dbReference>
<dbReference type="RefSeq" id="WP_349137653.1">
    <property type="nucleotide sequence ID" value="NZ_JBBMEP010000009.1"/>
</dbReference>
<protein>
    <submittedName>
        <fullName evidence="2">Siphovirus ReqiPepy6 Gp37-like family protein</fullName>
    </submittedName>
</protein>